<evidence type="ECO:0000256" key="1">
    <source>
        <dbReference type="ARBA" id="ARBA00004569"/>
    </source>
</evidence>
<dbReference type="InterPro" id="IPR011765">
    <property type="entry name" value="Pept_M16_N"/>
</dbReference>
<comment type="function">
    <text evidence="6">Degrades mitochondrial transit peptides after their cleavage in the intermembrane space or in the matrix, and presequence peptides; clearance of these peptides is required to keep the presequence processing machinery running. Preferentially cleaves the N-terminal side of paired basic amino acid residues. Also degrades other unstructured peptides. May function as an ATP-dependent peptidase as opposed to a metalloendopeptidase.</text>
</comment>
<name>A0A854QKL0_CRYNE</name>
<protein>
    <recommendedName>
        <fullName evidence="4">Presequence protease, mitochondrial</fullName>
    </recommendedName>
    <alternativeName>
        <fullName evidence="5">Pitrilysin metalloproteinase</fullName>
    </alternativeName>
</protein>
<dbReference type="InterPro" id="IPR011249">
    <property type="entry name" value="Metalloenz_LuxS/M16"/>
</dbReference>
<comment type="caution">
    <text evidence="10">The sequence shown here is derived from an EMBL/GenBank/DDBJ whole genome shotgun (WGS) entry which is preliminary data.</text>
</comment>
<evidence type="ECO:0000256" key="2">
    <source>
        <dbReference type="ARBA" id="ARBA00007575"/>
    </source>
</evidence>
<dbReference type="PANTHER" id="PTHR43016">
    <property type="entry name" value="PRESEQUENCE PROTEASE"/>
    <property type="match status" value="1"/>
</dbReference>
<dbReference type="GO" id="GO:0046872">
    <property type="term" value="F:metal ion binding"/>
    <property type="evidence" value="ECO:0007669"/>
    <property type="project" value="InterPro"/>
</dbReference>
<dbReference type="FunFam" id="3.30.830.10:FF:000031">
    <property type="entry name" value="Putative zinc metalloprotease"/>
    <property type="match status" value="1"/>
</dbReference>
<proteinExistence type="inferred from homology"/>
<dbReference type="GO" id="GO:0005758">
    <property type="term" value="C:mitochondrial intermembrane space"/>
    <property type="evidence" value="ECO:0007669"/>
    <property type="project" value="UniProtKB-SubCell"/>
</dbReference>
<evidence type="ECO:0000256" key="6">
    <source>
        <dbReference type="ARBA" id="ARBA00045897"/>
    </source>
</evidence>
<feature type="region of interest" description="Disordered" evidence="8">
    <location>
        <begin position="1052"/>
        <end position="1081"/>
    </location>
</feature>
<comment type="subunit">
    <text evidence="3">Monomer and homodimer; homodimerization is induced by binding of the substrate.</text>
</comment>
<evidence type="ECO:0000256" key="5">
    <source>
        <dbReference type="ARBA" id="ARBA00034552"/>
    </source>
</evidence>
<feature type="coiled-coil region" evidence="7">
    <location>
        <begin position="508"/>
        <end position="543"/>
    </location>
</feature>
<evidence type="ECO:0000256" key="7">
    <source>
        <dbReference type="SAM" id="Coils"/>
    </source>
</evidence>
<dbReference type="SUPFAM" id="SSF63411">
    <property type="entry name" value="LuxS/MPP-like metallohydrolase"/>
    <property type="match status" value="4"/>
</dbReference>
<feature type="domain" description="Peptidase M16C associated" evidence="9">
    <location>
        <begin position="500"/>
        <end position="761"/>
    </location>
</feature>
<accession>A0A854QKL0</accession>
<dbReference type="AlphaFoldDB" id="A0A854QKL0"/>
<comment type="subcellular location">
    <subcellularLocation>
        <location evidence="1">Mitochondrion intermembrane space</location>
    </subcellularLocation>
</comment>
<sequence>MLILSRLRRLPPLFKHGASTHYPIALRMASSTAAQDQGNFKLLKSFPIGYAPITVSKWRSEKTGLTVVVGSHQAPITNGYFAIASEIFDDTGRPHTLEHLVFLGSKQYPYKGVLDQLANRAGSNGTNAWTANDHTAYTISTAGSEGFLKMLPVYVDHILHPTITDAGFVTEVYHINGAGEDAGVVYSEMQARENTAGDLMALEGQRSLYPPNSAYRSETGGLMHKLRVLTAQQIRDYHAEYYQPYNLCLVIDGAVPIPELFDVLNNEIDPMILANKSGSGPIIPIDWKRPFVQSTTAQPLSISEPITKTVEFMEEDESVGEVSITYLGPPPSDYRTNLAISVLDSYLTQSATSPLSKEFIEIPKPLCTAFSFYASDRVNKNEISVYISDVPAKYLEDIGGLFQEKLRKIVREEGIDMERMKRILRKDQRKLLEYMESRATEVLSDAIIGDFLYGKVDGKELPLAFNDMEDYSSLHSYTAEEWLALLDKYFVSAPSITIVGKPSAALSVKIEKEERERVARRKEELGEEKLKELEAMLEAAKKESEIPPPKEMITSFPITDPSGLTWVPVETAINNAINDNVKSDGGEVQRFVDAEGHRLPYQTHFSHVKSNFVVVVALFDTIDVPIHLKPYLTIFQSALFSLGVKRADGTVLSHEQTVNELEDLTVSQSAHFEFKGNFAEVMAVTLKVEKAQYEQAVAWLRDLLAGAVFDSKRLSVIVAKLAQELPTEKRDGNTIATAWANNLTYDASKSSSQACELLNRLEFIPHVAEMLEKEPNVVTEKMEELRKHLLDPRKMRVAIQGDILGLQEPLSVLARSFLHVGEALPLAPLSTSQQTLTSLGKNPSKKCVLIPMPAIEGSYATFFATGPSGHSHPDLPALRLAASLLNALESYLWKSIRGSGLAYGAHVMVYPEAGLVGFSVYRSPNAMLAYEAAGKIMDGLVDGSVELDQDLVDGARSSMTYDYARRSETVLGAAGTAYLNEVLKGLGKNADQDLLKSLPGVTLEQVRDVISRYFSPLFKSETSIGAVTVSTSKADEVEAGLRKLGFETERKELPVLQGDDESEYGSDVDMSGGENGSDVGR</sequence>
<gene>
    <name evidence="10" type="ORF">C361_03116</name>
</gene>
<comment type="similarity">
    <text evidence="2">Belongs to the peptidase M16 family. PreP subfamily.</text>
</comment>
<dbReference type="FunFam" id="3.30.830.10:FF:000015">
    <property type="entry name" value="Putative zinc metalloprotease"/>
    <property type="match status" value="1"/>
</dbReference>
<evidence type="ECO:0000256" key="3">
    <source>
        <dbReference type="ARBA" id="ARBA00011853"/>
    </source>
</evidence>
<dbReference type="EMBL" id="AMKT01000040">
    <property type="protein sequence ID" value="OXG22453.1"/>
    <property type="molecule type" value="Genomic_DNA"/>
</dbReference>
<keyword evidence="7" id="KW-0175">Coiled coil</keyword>
<reference evidence="10 11" key="1">
    <citation type="submission" date="2017-06" db="EMBL/GenBank/DDBJ databases">
        <title>Global population genomics of the pathogenic fungus Cryptococcus neoformans var. grubii.</title>
        <authorList>
            <person name="Cuomo C."/>
            <person name="Litvintseva A."/>
            <person name="Chen Y."/>
            <person name="Young S."/>
            <person name="Zeng Q."/>
            <person name="Chapman S."/>
            <person name="Gujja S."/>
            <person name="Saif S."/>
            <person name="Birren B."/>
        </authorList>
    </citation>
    <scope>NUCLEOTIDE SEQUENCE [LARGE SCALE GENOMIC DNA]</scope>
    <source>
        <strain evidence="10 11">Tu259-1</strain>
    </source>
</reference>
<evidence type="ECO:0000256" key="4">
    <source>
        <dbReference type="ARBA" id="ARBA00020167"/>
    </source>
</evidence>
<dbReference type="Pfam" id="PF05193">
    <property type="entry name" value="Peptidase_M16_C"/>
    <property type="match status" value="1"/>
</dbReference>
<dbReference type="Pfam" id="PF00675">
    <property type="entry name" value="Peptidase_M16"/>
    <property type="match status" value="1"/>
</dbReference>
<dbReference type="InterPro" id="IPR013578">
    <property type="entry name" value="Peptidase_M16C_assoc"/>
</dbReference>
<organism evidence="10 11">
    <name type="scientific">Cryptococcus neoformans Tu259-1</name>
    <dbReference type="NCBI Taxonomy" id="1230072"/>
    <lineage>
        <taxon>Eukaryota</taxon>
        <taxon>Fungi</taxon>
        <taxon>Dikarya</taxon>
        <taxon>Basidiomycota</taxon>
        <taxon>Agaricomycotina</taxon>
        <taxon>Tremellomycetes</taxon>
        <taxon>Tremellales</taxon>
        <taxon>Cryptococcaceae</taxon>
        <taxon>Cryptococcus</taxon>
        <taxon>Cryptococcus neoformans species complex</taxon>
    </lineage>
</organism>
<evidence type="ECO:0000313" key="11">
    <source>
        <dbReference type="Proteomes" id="UP000199727"/>
    </source>
</evidence>
<dbReference type="PANTHER" id="PTHR43016:SF16">
    <property type="entry name" value="METALLOPROTEASE, PUTATIVE (AFU_ORTHOLOGUE AFUA_4G07610)-RELATED"/>
    <property type="match status" value="1"/>
</dbReference>
<evidence type="ECO:0000259" key="9">
    <source>
        <dbReference type="SMART" id="SM01264"/>
    </source>
</evidence>
<evidence type="ECO:0000256" key="8">
    <source>
        <dbReference type="SAM" id="MobiDB-lite"/>
    </source>
</evidence>
<dbReference type="OrthoDB" id="4953at2759"/>
<evidence type="ECO:0000313" key="10">
    <source>
        <dbReference type="EMBL" id="OXG22453.1"/>
    </source>
</evidence>
<dbReference type="FunFam" id="3.30.830.10:FF:000036">
    <property type="entry name" value="Putative zinc metalloprotease"/>
    <property type="match status" value="1"/>
</dbReference>
<dbReference type="Proteomes" id="UP000199727">
    <property type="component" value="Unassembled WGS sequence"/>
</dbReference>
<dbReference type="InterPro" id="IPR007863">
    <property type="entry name" value="Peptidase_M16_C"/>
</dbReference>
<dbReference type="Gene3D" id="3.30.830.10">
    <property type="entry name" value="Metalloenzyme, LuxS/M16 peptidase-like"/>
    <property type="match status" value="4"/>
</dbReference>
<dbReference type="GO" id="GO:0006508">
    <property type="term" value="P:proteolysis"/>
    <property type="evidence" value="ECO:0007669"/>
    <property type="project" value="InterPro"/>
</dbReference>
<dbReference type="SMART" id="SM01264">
    <property type="entry name" value="M16C_associated"/>
    <property type="match status" value="1"/>
</dbReference>